<keyword evidence="1" id="KW-0732">Signal</keyword>
<evidence type="ECO:0000259" key="2">
    <source>
        <dbReference type="Pfam" id="PF13435"/>
    </source>
</evidence>
<feature type="domain" description="Cytochrome c-552/4" evidence="2">
    <location>
        <begin position="60"/>
        <end position="134"/>
    </location>
</feature>
<evidence type="ECO:0000256" key="1">
    <source>
        <dbReference type="ARBA" id="ARBA00022729"/>
    </source>
</evidence>
<dbReference type="EMBL" id="CP053073">
    <property type="protein sequence ID" value="QJR15021.1"/>
    <property type="molecule type" value="Genomic_DNA"/>
</dbReference>
<evidence type="ECO:0000313" key="3">
    <source>
        <dbReference type="EMBL" id="QJR15021.1"/>
    </source>
</evidence>
<evidence type="ECO:0000313" key="4">
    <source>
        <dbReference type="Proteomes" id="UP000503096"/>
    </source>
</evidence>
<sequence>MRTVIPSPAWLLFALLFLARDLLAQPLPYESKATTLGVVNCANSLCHGSVTTWKGSNILQSEYVTWSRVDKHASKAYPVLLNERSQRIAKNLGLAQPAHQTKLCLDCHTHNPALGQRGERFKISDGVSCEACHGPAEGWIKSHVAPGATHADNLKAGLYPTSEPVAMAKLCLSCHFGNKDKFVTHKLMGAGHPRMSFELDTFSQTEPPHFVIDEDWQKRKRRWDGVRVWAIGQALAAQELIDVLLDPKRSRDGLFPELVVFDCHACHHPMSDVRWTPRQGTRPGAIRLNDANLLMLRQIVRRTFPDGDEKNFNDLVSTMHKAVAGEGGDALDAARKLRVGLDLTIEKLRTRDFTAADLRAMLEGLIDDGLAGQYTDYAGAEQATMAIGSVLNFLAKRGELPAVREANAALDRVHETVRDDEKYRPERFRAALADLRKTVRR</sequence>
<protein>
    <recommendedName>
        <fullName evidence="2">Cytochrome c-552/4 domain-containing protein</fullName>
    </recommendedName>
</protein>
<name>A0A6M4H5U7_9PROT</name>
<dbReference type="InterPro" id="IPR051829">
    <property type="entry name" value="Multiheme_Cytochr_ET"/>
</dbReference>
<keyword evidence="4" id="KW-1185">Reference proteome</keyword>
<gene>
    <name evidence="3" type="ORF">DSM104440_01837</name>
</gene>
<dbReference type="InterPro" id="IPR036280">
    <property type="entry name" value="Multihaem_cyt_sf"/>
</dbReference>
<proteinExistence type="predicted"/>
<accession>A0A6M4H5U7</accession>
<dbReference type="Gene3D" id="1.10.1130.10">
    <property type="entry name" value="Flavocytochrome C3, Chain A"/>
    <property type="match status" value="1"/>
</dbReference>
<dbReference type="AlphaFoldDB" id="A0A6M4H5U7"/>
<dbReference type="SUPFAM" id="SSF48695">
    <property type="entry name" value="Multiheme cytochromes"/>
    <property type="match status" value="1"/>
</dbReference>
<dbReference type="KEGG" id="upl:DSM104440_01837"/>
<dbReference type="Pfam" id="PF13435">
    <property type="entry name" value="Cytochrome_C554"/>
    <property type="match status" value="1"/>
</dbReference>
<organism evidence="3 4">
    <name type="scientific">Usitatibacter palustris</name>
    <dbReference type="NCBI Taxonomy" id="2732487"/>
    <lineage>
        <taxon>Bacteria</taxon>
        <taxon>Pseudomonadati</taxon>
        <taxon>Pseudomonadota</taxon>
        <taxon>Betaproteobacteria</taxon>
        <taxon>Nitrosomonadales</taxon>
        <taxon>Usitatibacteraceae</taxon>
        <taxon>Usitatibacter</taxon>
    </lineage>
</organism>
<dbReference type="PANTHER" id="PTHR35038">
    <property type="entry name" value="DISSIMILATORY SULFITE REDUCTASE SIRA"/>
    <property type="match status" value="1"/>
</dbReference>
<dbReference type="RefSeq" id="WP_171161941.1">
    <property type="nucleotide sequence ID" value="NZ_CP053073.1"/>
</dbReference>
<dbReference type="InParanoid" id="A0A6M4H5U7"/>
<dbReference type="Proteomes" id="UP000503096">
    <property type="component" value="Chromosome"/>
</dbReference>
<dbReference type="InterPro" id="IPR023155">
    <property type="entry name" value="Cyt_c-552/4"/>
</dbReference>
<reference evidence="3 4" key="1">
    <citation type="submission" date="2020-04" db="EMBL/GenBank/DDBJ databases">
        <title>Usitatibacter rugosus gen. nov., sp. nov. and Usitatibacter palustris sp. nov., novel members of Usitatibacteraceae fam. nov. within the order Nitrosomonadales isolated from soil.</title>
        <authorList>
            <person name="Huber K.J."/>
            <person name="Neumann-Schaal M."/>
            <person name="Geppert A."/>
            <person name="Luckner M."/>
            <person name="Wanner G."/>
            <person name="Overmann J."/>
        </authorList>
    </citation>
    <scope>NUCLEOTIDE SEQUENCE [LARGE SCALE GENOMIC DNA]</scope>
    <source>
        <strain evidence="3 4">Swamp67</strain>
    </source>
</reference>